<dbReference type="PROSITE" id="PS50977">
    <property type="entry name" value="HTH_TETR_2"/>
    <property type="match status" value="1"/>
</dbReference>
<keyword evidence="6" id="KW-1133">Transmembrane helix</keyword>
<accession>A0A084SZG2</accession>
<dbReference type="GO" id="GO:0000976">
    <property type="term" value="F:transcription cis-regulatory region binding"/>
    <property type="evidence" value="ECO:0007669"/>
    <property type="project" value="TreeGrafter"/>
</dbReference>
<organism evidence="8 9">
    <name type="scientific">Archangium violaceum Cb vi76</name>
    <dbReference type="NCBI Taxonomy" id="1406225"/>
    <lineage>
        <taxon>Bacteria</taxon>
        <taxon>Pseudomonadati</taxon>
        <taxon>Myxococcota</taxon>
        <taxon>Myxococcia</taxon>
        <taxon>Myxococcales</taxon>
        <taxon>Cystobacterineae</taxon>
        <taxon>Archangiaceae</taxon>
        <taxon>Archangium</taxon>
    </lineage>
</organism>
<keyword evidence="6" id="KW-0812">Transmembrane</keyword>
<dbReference type="SUPFAM" id="SSF46689">
    <property type="entry name" value="Homeodomain-like"/>
    <property type="match status" value="1"/>
</dbReference>
<evidence type="ECO:0000256" key="2">
    <source>
        <dbReference type="ARBA" id="ARBA00023125"/>
    </source>
</evidence>
<evidence type="ECO:0000259" key="7">
    <source>
        <dbReference type="PROSITE" id="PS50977"/>
    </source>
</evidence>
<dbReference type="AlphaFoldDB" id="A0A084SZG2"/>
<evidence type="ECO:0000256" key="3">
    <source>
        <dbReference type="ARBA" id="ARBA00023163"/>
    </source>
</evidence>
<feature type="DNA-binding region" description="H-T-H motif" evidence="4">
    <location>
        <begin position="42"/>
        <end position="61"/>
    </location>
</feature>
<dbReference type="Proteomes" id="UP000028547">
    <property type="component" value="Unassembled WGS sequence"/>
</dbReference>
<reference evidence="8 9" key="1">
    <citation type="submission" date="2014-07" db="EMBL/GenBank/DDBJ databases">
        <title>Draft Genome Sequence of Gephyronic Acid Producer, Cystobacter violaceus Strain Cb vi76.</title>
        <authorList>
            <person name="Stevens D.C."/>
            <person name="Young J."/>
            <person name="Carmichael R."/>
            <person name="Tan J."/>
            <person name="Taylor R.E."/>
        </authorList>
    </citation>
    <scope>NUCLEOTIDE SEQUENCE [LARGE SCALE GENOMIC DNA]</scope>
    <source>
        <strain evidence="8 9">Cb vi76</strain>
    </source>
</reference>
<name>A0A084SZG2_9BACT</name>
<keyword evidence="2 4" id="KW-0238">DNA-binding</keyword>
<dbReference type="PANTHER" id="PTHR30055:SF234">
    <property type="entry name" value="HTH-TYPE TRANSCRIPTIONAL REGULATOR BETI"/>
    <property type="match status" value="1"/>
</dbReference>
<dbReference type="EMBL" id="JPMI01000036">
    <property type="protein sequence ID" value="KFA93847.1"/>
    <property type="molecule type" value="Genomic_DNA"/>
</dbReference>
<dbReference type="InterPro" id="IPR009057">
    <property type="entry name" value="Homeodomain-like_sf"/>
</dbReference>
<dbReference type="Pfam" id="PF00440">
    <property type="entry name" value="TetR_N"/>
    <property type="match status" value="1"/>
</dbReference>
<comment type="caution">
    <text evidence="8">The sequence shown here is derived from an EMBL/GenBank/DDBJ whole genome shotgun (WGS) entry which is preliminary data.</text>
</comment>
<sequence>MSNESKSQKQTGVRATQKAATGQAVLEAAREEFERVGFEAANLRAIAARAGVSAGTVLHHYGDKRELLHAALFDDLEETLRQALEGLGPGPLEKQLSALTRTVFGYYQRRPKLSRTLLKESLFADEPWAGKFTAQVGGVHGAIARLAQEASARGELRPGVDGALFGAAYFSFFYFALISWVQGAHPAPVAMVERLIGQHLEGLRPPSSLSPRRKER</sequence>
<keyword evidence="1" id="KW-0805">Transcription regulation</keyword>
<dbReference type="PANTHER" id="PTHR30055">
    <property type="entry name" value="HTH-TYPE TRANSCRIPTIONAL REGULATOR RUTR"/>
    <property type="match status" value="1"/>
</dbReference>
<feature type="domain" description="HTH tetR-type" evidence="7">
    <location>
        <begin position="19"/>
        <end position="79"/>
    </location>
</feature>
<dbReference type="RefSeq" id="WP_043391054.1">
    <property type="nucleotide sequence ID" value="NZ_JPMI01000036.1"/>
</dbReference>
<dbReference type="GO" id="GO:0003700">
    <property type="term" value="F:DNA-binding transcription factor activity"/>
    <property type="evidence" value="ECO:0007669"/>
    <property type="project" value="TreeGrafter"/>
</dbReference>
<dbReference type="SUPFAM" id="SSF48498">
    <property type="entry name" value="Tetracyclin repressor-like, C-terminal domain"/>
    <property type="match status" value="1"/>
</dbReference>
<feature type="compositionally biased region" description="Polar residues" evidence="5">
    <location>
        <begin position="1"/>
        <end position="20"/>
    </location>
</feature>
<evidence type="ECO:0000256" key="5">
    <source>
        <dbReference type="SAM" id="MobiDB-lite"/>
    </source>
</evidence>
<dbReference type="Gene3D" id="1.10.357.10">
    <property type="entry name" value="Tetracycline Repressor, domain 2"/>
    <property type="match status" value="1"/>
</dbReference>
<dbReference type="InterPro" id="IPR001647">
    <property type="entry name" value="HTH_TetR"/>
</dbReference>
<gene>
    <name evidence="8" type="ORF">Q664_06665</name>
</gene>
<proteinExistence type="predicted"/>
<protein>
    <submittedName>
        <fullName evidence="8">TetR family transcriptional regulator</fullName>
    </submittedName>
</protein>
<dbReference type="InterPro" id="IPR036271">
    <property type="entry name" value="Tet_transcr_reg_TetR-rel_C_sf"/>
</dbReference>
<feature type="transmembrane region" description="Helical" evidence="6">
    <location>
        <begin position="163"/>
        <end position="181"/>
    </location>
</feature>
<evidence type="ECO:0000313" key="9">
    <source>
        <dbReference type="Proteomes" id="UP000028547"/>
    </source>
</evidence>
<keyword evidence="6" id="KW-0472">Membrane</keyword>
<evidence type="ECO:0000256" key="6">
    <source>
        <dbReference type="SAM" id="Phobius"/>
    </source>
</evidence>
<dbReference type="PRINTS" id="PR00455">
    <property type="entry name" value="HTHTETR"/>
</dbReference>
<dbReference type="InterPro" id="IPR050109">
    <property type="entry name" value="HTH-type_TetR-like_transc_reg"/>
</dbReference>
<evidence type="ECO:0000313" key="8">
    <source>
        <dbReference type="EMBL" id="KFA93847.1"/>
    </source>
</evidence>
<evidence type="ECO:0000256" key="4">
    <source>
        <dbReference type="PROSITE-ProRule" id="PRU00335"/>
    </source>
</evidence>
<evidence type="ECO:0000256" key="1">
    <source>
        <dbReference type="ARBA" id="ARBA00023015"/>
    </source>
</evidence>
<feature type="region of interest" description="Disordered" evidence="5">
    <location>
        <begin position="1"/>
        <end position="21"/>
    </location>
</feature>
<keyword evidence="3" id="KW-0804">Transcription</keyword>